<evidence type="ECO:0000313" key="5">
    <source>
        <dbReference type="Proteomes" id="UP000235533"/>
    </source>
</evidence>
<keyword evidence="1" id="KW-0328">Glycosyltransferase</keyword>
<dbReference type="InterPro" id="IPR051199">
    <property type="entry name" value="LPS_LOS_Heptosyltrfase"/>
</dbReference>
<sequence>MTLFAQAPQSICILRLSAIGDVCNTVAAVKAIQRQWPSTEIVWVTGHLESKLISDLEGIKVVTFDKSGGWKAYINLWKALRNYHFDALLHMQYALRASLATLGIKSRYKLGFDSSRSQDFQTLFTNIKVPSPNTMHVLDGLLAFGKTLGVTNMQPVWGLHYSSTDLEWASKHISNEKPNLVVVPAASKSYKNWNANGYQDVINHALGLGWNVLLAGSPAKVELELAQEVQDGLNESVTDLVGKSSLKEMLAIIDKADLIIAPDTGPTHMANTMTTPVIGLYAHHNPNRTGPYRYLDYVVSAYEEAILEETGKDLTQLSWRARAKDKNSMNRISSDSVINMFDKVTQELNLLR</sequence>
<dbReference type="GO" id="GO:0009244">
    <property type="term" value="P:lipopolysaccharide core region biosynthetic process"/>
    <property type="evidence" value="ECO:0007669"/>
    <property type="project" value="TreeGrafter"/>
</dbReference>
<dbReference type="Proteomes" id="UP000235533">
    <property type="component" value="Unassembled WGS sequence"/>
</dbReference>
<dbReference type="PANTHER" id="PTHR30160">
    <property type="entry name" value="TETRAACYLDISACCHARIDE 4'-KINASE-RELATED"/>
    <property type="match status" value="1"/>
</dbReference>
<dbReference type="SUPFAM" id="SSF53756">
    <property type="entry name" value="UDP-Glycosyltransferase/glycogen phosphorylase"/>
    <property type="match status" value="1"/>
</dbReference>
<dbReference type="EMBL" id="MCZF01000236">
    <property type="protein sequence ID" value="PMM44940.1"/>
    <property type="molecule type" value="Genomic_DNA"/>
</dbReference>
<evidence type="ECO:0000256" key="1">
    <source>
        <dbReference type="ARBA" id="ARBA00022676"/>
    </source>
</evidence>
<evidence type="ECO:0000256" key="3">
    <source>
        <dbReference type="ARBA" id="ARBA00043995"/>
    </source>
</evidence>
<organism evidence="4 5">
    <name type="scientific">Vibrio splendidus</name>
    <dbReference type="NCBI Taxonomy" id="29497"/>
    <lineage>
        <taxon>Bacteria</taxon>
        <taxon>Pseudomonadati</taxon>
        <taxon>Pseudomonadota</taxon>
        <taxon>Gammaproteobacteria</taxon>
        <taxon>Vibrionales</taxon>
        <taxon>Vibrionaceae</taxon>
        <taxon>Vibrio</taxon>
    </lineage>
</organism>
<reference evidence="5" key="1">
    <citation type="submission" date="2016-07" db="EMBL/GenBank/DDBJ databases">
        <title>Nontailed viruses are major unrecognized killers of bacteria in the ocean.</title>
        <authorList>
            <person name="Kauffman K."/>
            <person name="Hussain F."/>
            <person name="Yang J."/>
            <person name="Arevalo P."/>
            <person name="Brown J."/>
            <person name="Cutler M."/>
            <person name="Kelly L."/>
            <person name="Polz M.F."/>
        </authorList>
    </citation>
    <scope>NUCLEOTIDE SEQUENCE [LARGE SCALE GENOMIC DNA]</scope>
    <source>
        <strain evidence="5">10N.261.48.B5</strain>
    </source>
</reference>
<gene>
    <name evidence="4" type="ORF">BCT54_04900</name>
</gene>
<comment type="similarity">
    <text evidence="3">Belongs to the glycosyltransferase 9 family.</text>
</comment>
<dbReference type="GO" id="GO:0008713">
    <property type="term" value="F:ADP-heptose-lipopolysaccharide heptosyltransferase activity"/>
    <property type="evidence" value="ECO:0007669"/>
    <property type="project" value="TreeGrafter"/>
</dbReference>
<dbReference type="AlphaFoldDB" id="A0A2N7JP45"/>
<dbReference type="InterPro" id="IPR002201">
    <property type="entry name" value="Glyco_trans_9"/>
</dbReference>
<keyword evidence="2 4" id="KW-0808">Transferase</keyword>
<evidence type="ECO:0000256" key="2">
    <source>
        <dbReference type="ARBA" id="ARBA00022679"/>
    </source>
</evidence>
<evidence type="ECO:0000313" key="4">
    <source>
        <dbReference type="EMBL" id="PMM44940.1"/>
    </source>
</evidence>
<proteinExistence type="inferred from homology"/>
<accession>A0A2N7JP45</accession>
<dbReference type="Pfam" id="PF01075">
    <property type="entry name" value="Glyco_transf_9"/>
    <property type="match status" value="1"/>
</dbReference>
<dbReference type="FunFam" id="3.40.50.2000:FF:000164">
    <property type="entry name" value="Lipopolysaccharide heptosyltransferase I"/>
    <property type="match status" value="1"/>
</dbReference>
<name>A0A2N7JP45_VIBSP</name>
<dbReference type="Gene3D" id="3.40.50.2000">
    <property type="entry name" value="Glycogen Phosphorylase B"/>
    <property type="match status" value="2"/>
</dbReference>
<comment type="caution">
    <text evidence="4">The sequence shown here is derived from an EMBL/GenBank/DDBJ whole genome shotgun (WGS) entry which is preliminary data.</text>
</comment>
<dbReference type="FunFam" id="3.40.50.2000:FF:000023">
    <property type="entry name" value="ADP-heptose--LPS heptosyltransferase II"/>
    <property type="match status" value="1"/>
</dbReference>
<dbReference type="CDD" id="cd03789">
    <property type="entry name" value="GT9_LPS_heptosyltransferase"/>
    <property type="match status" value="1"/>
</dbReference>
<dbReference type="PANTHER" id="PTHR30160:SF21">
    <property type="entry name" value="LIPOPOLYSACCHARIDE CORE HEPTOSYLTRANSFERASE OPSX"/>
    <property type="match status" value="1"/>
</dbReference>
<dbReference type="GO" id="GO:0005829">
    <property type="term" value="C:cytosol"/>
    <property type="evidence" value="ECO:0007669"/>
    <property type="project" value="TreeGrafter"/>
</dbReference>
<dbReference type="RefSeq" id="WP_102552880.1">
    <property type="nucleotide sequence ID" value="NZ_MCZF01000236.1"/>
</dbReference>
<protein>
    <submittedName>
        <fullName evidence="4">Glycosyl transferase</fullName>
    </submittedName>
</protein>